<gene>
    <name evidence="1" type="ORF">UFOPK3204_00367</name>
</gene>
<accession>A0A6J6ZUM2</accession>
<evidence type="ECO:0000313" key="1">
    <source>
        <dbReference type="EMBL" id="CAB4824213.1"/>
    </source>
</evidence>
<protein>
    <submittedName>
        <fullName evidence="1">Unannotated protein</fullName>
    </submittedName>
</protein>
<dbReference type="EMBL" id="CAFABK010000010">
    <property type="protein sequence ID" value="CAB4824213.1"/>
    <property type="molecule type" value="Genomic_DNA"/>
</dbReference>
<dbReference type="AlphaFoldDB" id="A0A6J6ZUM2"/>
<organism evidence="1">
    <name type="scientific">freshwater metagenome</name>
    <dbReference type="NCBI Taxonomy" id="449393"/>
    <lineage>
        <taxon>unclassified sequences</taxon>
        <taxon>metagenomes</taxon>
        <taxon>ecological metagenomes</taxon>
    </lineage>
</organism>
<reference evidence="1" key="1">
    <citation type="submission" date="2020-05" db="EMBL/GenBank/DDBJ databases">
        <authorList>
            <person name="Chiriac C."/>
            <person name="Salcher M."/>
            <person name="Ghai R."/>
            <person name="Kavagutti S V."/>
        </authorList>
    </citation>
    <scope>NUCLEOTIDE SEQUENCE</scope>
</reference>
<proteinExistence type="predicted"/>
<sequence length="59" mass="6753">MGDQRSPHDIVDRIRLASEGGVRGFDFGAADLRRTRDDKGLHAIRTMLDDNWINRVEVM</sequence>
<name>A0A6J6ZUM2_9ZZZZ</name>